<dbReference type="InterPro" id="IPR018649">
    <property type="entry name" value="SHOCT"/>
</dbReference>
<accession>A0ABW7AU77</accession>
<organism evidence="2 3">
    <name type="scientific">Nonomuraea marmarensis</name>
    <dbReference type="NCBI Taxonomy" id="3351344"/>
    <lineage>
        <taxon>Bacteria</taxon>
        <taxon>Bacillati</taxon>
        <taxon>Actinomycetota</taxon>
        <taxon>Actinomycetes</taxon>
        <taxon>Streptosporangiales</taxon>
        <taxon>Streptosporangiaceae</taxon>
        <taxon>Nonomuraea</taxon>
    </lineage>
</organism>
<sequence>MIFWVVLGLALLGLAVAAVVWLVRSLTRDQARPGLPAADAAHEELRRRYAAGEIDREQYLQAKVDLER</sequence>
<gene>
    <name evidence="2" type="ORF">ACFLIM_48270</name>
</gene>
<name>A0ABW7AU77_9ACTN</name>
<comment type="caution">
    <text evidence="2">The sequence shown here is derived from an EMBL/GenBank/DDBJ whole genome shotgun (WGS) entry which is preliminary data.</text>
</comment>
<keyword evidence="3" id="KW-1185">Reference proteome</keyword>
<evidence type="ECO:0000313" key="2">
    <source>
        <dbReference type="EMBL" id="MFG1710982.1"/>
    </source>
</evidence>
<proteinExistence type="predicted"/>
<reference evidence="2 3" key="1">
    <citation type="submission" date="2024-10" db="EMBL/GenBank/DDBJ databases">
        <authorList>
            <person name="Topkara A.R."/>
            <person name="Saygin H."/>
        </authorList>
    </citation>
    <scope>NUCLEOTIDE SEQUENCE [LARGE SCALE GENOMIC DNA]</scope>
    <source>
        <strain evidence="2 3">M3C6</strain>
    </source>
</reference>
<feature type="domain" description="SHOCT" evidence="1">
    <location>
        <begin position="41"/>
        <end position="63"/>
    </location>
</feature>
<evidence type="ECO:0000313" key="3">
    <source>
        <dbReference type="Proteomes" id="UP001603978"/>
    </source>
</evidence>
<protein>
    <submittedName>
        <fullName evidence="2">SHOCT domain-containing protein</fullName>
    </submittedName>
</protein>
<dbReference type="Pfam" id="PF09851">
    <property type="entry name" value="SHOCT"/>
    <property type="match status" value="1"/>
</dbReference>
<dbReference type="Proteomes" id="UP001603978">
    <property type="component" value="Unassembled WGS sequence"/>
</dbReference>
<evidence type="ECO:0000259" key="1">
    <source>
        <dbReference type="Pfam" id="PF09851"/>
    </source>
</evidence>
<dbReference type="EMBL" id="JBICRM010000063">
    <property type="protein sequence ID" value="MFG1710982.1"/>
    <property type="molecule type" value="Genomic_DNA"/>
</dbReference>